<comment type="caution">
    <text evidence="8">The sequence shown here is derived from an EMBL/GenBank/DDBJ whole genome shotgun (WGS) entry which is preliminary data.</text>
</comment>
<evidence type="ECO:0000256" key="1">
    <source>
        <dbReference type="ARBA" id="ARBA00004672"/>
    </source>
</evidence>
<comment type="pathway">
    <text evidence="1">Purine metabolism; IMP biosynthesis via de novo pathway; 5-amino-1-(5-phospho-D-ribosyl)imidazole-4-carboxamide from 5-amino-1-(5-phospho-D-ribosyl)imidazole-4-carboxylate: step 1/2.</text>
</comment>
<dbReference type="Pfam" id="PF01259">
    <property type="entry name" value="SAICAR_synt"/>
    <property type="match status" value="1"/>
</dbReference>
<evidence type="ECO:0000256" key="2">
    <source>
        <dbReference type="ARBA" id="ARBA00012217"/>
    </source>
</evidence>
<protein>
    <recommendedName>
        <fullName evidence="2">phosphoribosylaminoimidazolesuccinocarboxamide synthase</fullName>
        <ecNumber evidence="2">6.3.2.6</ecNumber>
    </recommendedName>
</protein>
<dbReference type="GO" id="GO:0004639">
    <property type="term" value="F:phosphoribosylaminoimidazolesuccinocarboxamide synthase activity"/>
    <property type="evidence" value="ECO:0007669"/>
    <property type="project" value="UniProtKB-EC"/>
</dbReference>
<dbReference type="PANTHER" id="PTHR43700">
    <property type="entry name" value="PHOSPHORIBOSYLAMINOIMIDAZOLE-SUCCINOCARBOXAMIDE SYNTHASE"/>
    <property type="match status" value="1"/>
</dbReference>
<dbReference type="EMBL" id="AUZY01000667">
    <property type="protein sequence ID" value="EQD78082.1"/>
    <property type="molecule type" value="Genomic_DNA"/>
</dbReference>
<proteinExistence type="predicted"/>
<reference evidence="8" key="1">
    <citation type="submission" date="2013-08" db="EMBL/GenBank/DDBJ databases">
        <authorList>
            <person name="Mendez C."/>
            <person name="Richter M."/>
            <person name="Ferrer M."/>
            <person name="Sanchez J."/>
        </authorList>
    </citation>
    <scope>NUCLEOTIDE SEQUENCE</scope>
</reference>
<dbReference type="UniPathway" id="UPA00074">
    <property type="reaction ID" value="UER00131"/>
</dbReference>
<evidence type="ECO:0000256" key="3">
    <source>
        <dbReference type="ARBA" id="ARBA00022598"/>
    </source>
</evidence>
<evidence type="ECO:0000259" key="7">
    <source>
        <dbReference type="Pfam" id="PF01259"/>
    </source>
</evidence>
<evidence type="ECO:0000313" key="8">
    <source>
        <dbReference type="EMBL" id="EQD78082.1"/>
    </source>
</evidence>
<evidence type="ECO:0000256" key="4">
    <source>
        <dbReference type="ARBA" id="ARBA00022741"/>
    </source>
</evidence>
<dbReference type="InterPro" id="IPR028923">
    <property type="entry name" value="SAICAR_synt/ADE2_N"/>
</dbReference>
<dbReference type="PANTHER" id="PTHR43700:SF1">
    <property type="entry name" value="PHOSPHORIBOSYLAMINOIMIDAZOLE-SUCCINOCARBOXAMIDE SYNTHASE"/>
    <property type="match status" value="1"/>
</dbReference>
<reference evidence="8" key="2">
    <citation type="journal article" date="2014" name="ISME J.">
        <title>Microbial stratification in low pH oxic and suboxic macroscopic growths along an acid mine drainage.</title>
        <authorList>
            <person name="Mendez-Garcia C."/>
            <person name="Mesa V."/>
            <person name="Sprenger R.R."/>
            <person name="Richter M."/>
            <person name="Diez M.S."/>
            <person name="Solano J."/>
            <person name="Bargiela R."/>
            <person name="Golyshina O.V."/>
            <person name="Manteca A."/>
            <person name="Ramos J.L."/>
            <person name="Gallego J.R."/>
            <person name="Llorente I."/>
            <person name="Martins Dos Santos V.A."/>
            <person name="Jensen O.N."/>
            <person name="Pelaez A.I."/>
            <person name="Sanchez J."/>
            <person name="Ferrer M."/>
        </authorList>
    </citation>
    <scope>NUCLEOTIDE SEQUENCE</scope>
</reference>
<dbReference type="SUPFAM" id="SSF56104">
    <property type="entry name" value="SAICAR synthase-like"/>
    <property type="match status" value="1"/>
</dbReference>
<evidence type="ECO:0000256" key="6">
    <source>
        <dbReference type="ARBA" id="ARBA00022840"/>
    </source>
</evidence>
<dbReference type="GO" id="GO:0005524">
    <property type="term" value="F:ATP binding"/>
    <property type="evidence" value="ECO:0007669"/>
    <property type="project" value="UniProtKB-KW"/>
</dbReference>
<dbReference type="EC" id="6.3.2.6" evidence="2"/>
<name>T1C7N3_9ZZZZ</name>
<evidence type="ECO:0000256" key="5">
    <source>
        <dbReference type="ARBA" id="ARBA00022755"/>
    </source>
</evidence>
<keyword evidence="4" id="KW-0547">Nucleotide-binding</keyword>
<gene>
    <name evidence="8" type="ORF">B1B_00910</name>
</gene>
<keyword evidence="6" id="KW-0067">ATP-binding</keyword>
<dbReference type="AlphaFoldDB" id="T1C7N3"/>
<keyword evidence="3" id="KW-0436">Ligase</keyword>
<sequence length="92" mass="10568">MVVDTFGTADEDRFWDAKAYAAGEFKDFSKEFVRQHYRRLGYHTDLTNAREQHRDEPPIPPLPPELVTEVSHLYTGVFERLTGEPFAGATSH</sequence>
<dbReference type="GO" id="GO:0006189">
    <property type="term" value="P:'de novo' IMP biosynthetic process"/>
    <property type="evidence" value="ECO:0007669"/>
    <property type="project" value="UniProtKB-UniPathway"/>
</dbReference>
<keyword evidence="5" id="KW-0658">Purine biosynthesis</keyword>
<accession>T1C7N3</accession>
<organism evidence="8">
    <name type="scientific">mine drainage metagenome</name>
    <dbReference type="NCBI Taxonomy" id="410659"/>
    <lineage>
        <taxon>unclassified sequences</taxon>
        <taxon>metagenomes</taxon>
        <taxon>ecological metagenomes</taxon>
    </lineage>
</organism>
<feature type="domain" description="SAICAR synthetase/ADE2 N-terminal" evidence="7">
    <location>
        <begin position="2"/>
        <end position="41"/>
    </location>
</feature>
<dbReference type="GO" id="GO:0005737">
    <property type="term" value="C:cytoplasm"/>
    <property type="evidence" value="ECO:0007669"/>
    <property type="project" value="TreeGrafter"/>
</dbReference>